<dbReference type="KEGG" id="dgo:DGo_CA1895"/>
<reference evidence="1 2" key="1">
    <citation type="journal article" date="2012" name="PLoS ONE">
        <title>Genome sequence and transcriptome analysis of the radioresistant bacterium Deinococcus gobiensis: insights into the extreme environmental adaptations.</title>
        <authorList>
            <person name="Yuan M."/>
            <person name="Chen M."/>
            <person name="Zhang W."/>
            <person name="Lu W."/>
            <person name="Wang J."/>
            <person name="Yang M."/>
            <person name="Zhao P."/>
            <person name="Tang R."/>
            <person name="Li X."/>
            <person name="Hao Y."/>
            <person name="Zhou Z."/>
            <person name="Zhan Y."/>
            <person name="Yu H."/>
            <person name="Teng C."/>
            <person name="Yan Y."/>
            <person name="Ping S."/>
            <person name="Wang Y."/>
            <person name="Lin M."/>
        </authorList>
    </citation>
    <scope>NUCLEOTIDE SEQUENCE [LARGE SCALE GENOMIC DNA]</scope>
    <source>
        <strain evidence="1 2">I-0</strain>
    </source>
</reference>
<proteinExistence type="predicted"/>
<evidence type="ECO:0000313" key="2">
    <source>
        <dbReference type="Proteomes" id="UP000007575"/>
    </source>
</evidence>
<dbReference type="OrthoDB" id="9877867at2"/>
<name>H8GX93_DEIGI</name>
<dbReference type="PATRIC" id="fig|745776.4.peg.1945"/>
<organism evidence="1 2">
    <name type="scientific">Deinococcus gobiensis (strain DSM 21396 / JCM 16679 / CGMCC 1.7299 / I-0)</name>
    <dbReference type="NCBI Taxonomy" id="745776"/>
    <lineage>
        <taxon>Bacteria</taxon>
        <taxon>Thermotogati</taxon>
        <taxon>Deinococcota</taxon>
        <taxon>Deinococci</taxon>
        <taxon>Deinococcales</taxon>
        <taxon>Deinococcaceae</taxon>
        <taxon>Deinococcus</taxon>
    </lineage>
</organism>
<dbReference type="AlphaFoldDB" id="H8GX93"/>
<dbReference type="HOGENOM" id="CLU_1608148_0_0_0"/>
<sequence length="165" mass="16796">MPLVTSPPSNVTAEQLLLAEALVAAQLGIASLEGGTLAEAGVLGSSGLIVLTHPCVSIQALTLNSAPAAGILRGPWTVDVLSVTRGQPVPYTISYTWGWTAGTLPPGIRAAILLTAQAGAAAAGRVGLKAESMGPVSYQYTDTATQGSLPADALALLRPWLPLRF</sequence>
<dbReference type="Proteomes" id="UP000007575">
    <property type="component" value="Chromosome"/>
</dbReference>
<gene>
    <name evidence="1" type="ordered locus">DGo_CA1895</name>
</gene>
<accession>H8GX93</accession>
<dbReference type="RefSeq" id="WP_014685305.1">
    <property type="nucleotide sequence ID" value="NC_017790.1"/>
</dbReference>
<protein>
    <submittedName>
        <fullName evidence="1">Uncharacterized protein</fullName>
    </submittedName>
</protein>
<keyword evidence="2" id="KW-1185">Reference proteome</keyword>
<dbReference type="STRING" id="745776.DGo_CA1895"/>
<dbReference type="EMBL" id="CP002191">
    <property type="protein sequence ID" value="AFD25822.1"/>
    <property type="molecule type" value="Genomic_DNA"/>
</dbReference>
<evidence type="ECO:0000313" key="1">
    <source>
        <dbReference type="EMBL" id="AFD25822.1"/>
    </source>
</evidence>